<sequence length="84" mass="9074">MANLVAASIIYLLAVAGGYLNANRWIIIAILTFAVVVVAAVGMTYAMTVAGRGNRRQAIVGAVLLFLVMAGANWVIFFIRMWSR</sequence>
<evidence type="ECO:0000313" key="3">
    <source>
        <dbReference type="Proteomes" id="UP000198906"/>
    </source>
</evidence>
<evidence type="ECO:0000313" key="2">
    <source>
        <dbReference type="EMBL" id="SCL24061.1"/>
    </source>
</evidence>
<keyword evidence="1" id="KW-1133">Transmembrane helix</keyword>
<dbReference type="EMBL" id="FMHU01000002">
    <property type="protein sequence ID" value="SCL24061.1"/>
    <property type="molecule type" value="Genomic_DNA"/>
</dbReference>
<keyword evidence="1" id="KW-0812">Transmembrane</keyword>
<feature type="transmembrane region" description="Helical" evidence="1">
    <location>
        <begin position="58"/>
        <end position="79"/>
    </location>
</feature>
<reference evidence="3" key="1">
    <citation type="submission" date="2016-06" db="EMBL/GenBank/DDBJ databases">
        <authorList>
            <person name="Varghese N."/>
        </authorList>
    </citation>
    <scope>NUCLEOTIDE SEQUENCE [LARGE SCALE GENOMIC DNA]</scope>
    <source>
        <strain evidence="3">DSM 46123</strain>
    </source>
</reference>
<name>A0A1C6S3I7_9ACTN</name>
<dbReference type="AlphaFoldDB" id="A0A1C6S3I7"/>
<evidence type="ECO:0000256" key="1">
    <source>
        <dbReference type="SAM" id="Phobius"/>
    </source>
</evidence>
<dbReference type="Proteomes" id="UP000198906">
    <property type="component" value="Unassembled WGS sequence"/>
</dbReference>
<proteinExistence type="predicted"/>
<feature type="transmembrane region" description="Helical" evidence="1">
    <location>
        <begin position="26"/>
        <end position="46"/>
    </location>
</feature>
<protein>
    <submittedName>
        <fullName evidence="2">Uncharacterized protein</fullName>
    </submittedName>
</protein>
<keyword evidence="3" id="KW-1185">Reference proteome</keyword>
<accession>A0A1C6S3I7</accession>
<organism evidence="2 3">
    <name type="scientific">Micromonospora inyonensis</name>
    <dbReference type="NCBI Taxonomy" id="47866"/>
    <lineage>
        <taxon>Bacteria</taxon>
        <taxon>Bacillati</taxon>
        <taxon>Actinomycetota</taxon>
        <taxon>Actinomycetes</taxon>
        <taxon>Micromonosporales</taxon>
        <taxon>Micromonosporaceae</taxon>
        <taxon>Micromonospora</taxon>
    </lineage>
</organism>
<gene>
    <name evidence="2" type="ORF">GA0074694_3825</name>
</gene>
<dbReference type="RefSeq" id="WP_141714192.1">
    <property type="nucleotide sequence ID" value="NZ_FMHU01000002.1"/>
</dbReference>
<keyword evidence="1" id="KW-0472">Membrane</keyword>